<feature type="transmembrane region" description="Helical" evidence="1">
    <location>
        <begin position="78"/>
        <end position="96"/>
    </location>
</feature>
<dbReference type="AlphaFoldDB" id="A0A644VPB7"/>
<proteinExistence type="predicted"/>
<dbReference type="EMBL" id="VSSQ01000354">
    <property type="protein sequence ID" value="MPL92303.1"/>
    <property type="molecule type" value="Genomic_DNA"/>
</dbReference>
<keyword evidence="1" id="KW-0472">Membrane</keyword>
<name>A0A644VPB7_9ZZZZ</name>
<evidence type="ECO:0000256" key="1">
    <source>
        <dbReference type="SAM" id="Phobius"/>
    </source>
</evidence>
<reference evidence="2" key="1">
    <citation type="submission" date="2019-08" db="EMBL/GenBank/DDBJ databases">
        <authorList>
            <person name="Kucharzyk K."/>
            <person name="Murdoch R.W."/>
            <person name="Higgins S."/>
            <person name="Loffler F."/>
        </authorList>
    </citation>
    <scope>NUCLEOTIDE SEQUENCE</scope>
</reference>
<sequence length="100" mass="10762">MGDRPADRGFGGHVPVSHTAQMLLGGLVLLAVVYGIARLRRWPMRRAFAVFAALWALVAAVNLWVGVAHAGYALAEELPIFGLVFAVPTALAWLALRGRE</sequence>
<evidence type="ECO:0000313" key="2">
    <source>
        <dbReference type="EMBL" id="MPL92303.1"/>
    </source>
</evidence>
<keyword evidence="1" id="KW-1133">Transmembrane helix</keyword>
<comment type="caution">
    <text evidence="2">The sequence shown here is derived from an EMBL/GenBank/DDBJ whole genome shotgun (WGS) entry which is preliminary data.</text>
</comment>
<accession>A0A644VPB7</accession>
<feature type="transmembrane region" description="Helical" evidence="1">
    <location>
        <begin position="49"/>
        <end position="72"/>
    </location>
</feature>
<organism evidence="2">
    <name type="scientific">bioreactor metagenome</name>
    <dbReference type="NCBI Taxonomy" id="1076179"/>
    <lineage>
        <taxon>unclassified sequences</taxon>
        <taxon>metagenomes</taxon>
        <taxon>ecological metagenomes</taxon>
    </lineage>
</organism>
<keyword evidence="1" id="KW-0812">Transmembrane</keyword>
<protein>
    <submittedName>
        <fullName evidence="2">Uncharacterized protein</fullName>
    </submittedName>
</protein>
<gene>
    <name evidence="2" type="ORF">SDC9_38401</name>
</gene>
<feature type="transmembrane region" description="Helical" evidence="1">
    <location>
        <begin position="20"/>
        <end position="37"/>
    </location>
</feature>